<sequence length="156" mass="17617">MRDDRSRETKLVRSPIPAGIWPEKGGEMLRWVSSVSRSNPAAGSRDPLKLLPPRLRRRSDVRLKTAGSRPPLRRRRPPRSREVTRPPPSQRTLAQRQQSVPARHDRKAVADALVAVNDRLSWSSAAAWSGEHGSELAIPIRRRTTIARRSSGSRWS</sequence>
<evidence type="ECO:0000256" key="1">
    <source>
        <dbReference type="SAM" id="MobiDB-lite"/>
    </source>
</evidence>
<reference evidence="2" key="1">
    <citation type="journal article" date="2013" name="Nat. Commun.">
        <title>Whole-genome sequencing of Oryza brachyantha reveals mechanisms underlying Oryza genome evolution.</title>
        <authorList>
            <person name="Chen J."/>
            <person name="Huang Q."/>
            <person name="Gao D."/>
            <person name="Wang J."/>
            <person name="Lang Y."/>
            <person name="Liu T."/>
            <person name="Li B."/>
            <person name="Bai Z."/>
            <person name="Luis Goicoechea J."/>
            <person name="Liang C."/>
            <person name="Chen C."/>
            <person name="Zhang W."/>
            <person name="Sun S."/>
            <person name="Liao Y."/>
            <person name="Zhang X."/>
            <person name="Yang L."/>
            <person name="Song C."/>
            <person name="Wang M."/>
            <person name="Shi J."/>
            <person name="Liu G."/>
            <person name="Liu J."/>
            <person name="Zhou H."/>
            <person name="Zhou W."/>
            <person name="Yu Q."/>
            <person name="An N."/>
            <person name="Chen Y."/>
            <person name="Cai Q."/>
            <person name="Wang B."/>
            <person name="Liu B."/>
            <person name="Min J."/>
            <person name="Huang Y."/>
            <person name="Wu H."/>
            <person name="Li Z."/>
            <person name="Zhang Y."/>
            <person name="Yin Y."/>
            <person name="Song W."/>
            <person name="Jiang J."/>
            <person name="Jackson S.A."/>
            <person name="Wing R.A."/>
            <person name="Wang J."/>
            <person name="Chen M."/>
        </authorList>
    </citation>
    <scope>NUCLEOTIDE SEQUENCE [LARGE SCALE GENOMIC DNA]</scope>
    <source>
        <strain evidence="2">cv. IRGC 101232</strain>
    </source>
</reference>
<dbReference type="HOGENOM" id="CLU_120207_0_0_1"/>
<accession>J3KWM8</accession>
<keyword evidence="3" id="KW-1185">Reference proteome</keyword>
<dbReference type="Proteomes" id="UP000006038">
    <property type="component" value="Chromosome 1"/>
</dbReference>
<evidence type="ECO:0000313" key="3">
    <source>
        <dbReference type="Proteomes" id="UP000006038"/>
    </source>
</evidence>
<dbReference type="Gramene" id="OB01G13840.1">
    <property type="protein sequence ID" value="OB01G13840.1"/>
    <property type="gene ID" value="OB01G13840"/>
</dbReference>
<feature type="compositionally biased region" description="Polar residues" evidence="1">
    <location>
        <begin position="90"/>
        <end position="100"/>
    </location>
</feature>
<dbReference type="eggNOG" id="ENOG502R7BK">
    <property type="taxonomic scope" value="Eukaryota"/>
</dbReference>
<dbReference type="AlphaFoldDB" id="J3KWM8"/>
<dbReference type="EnsemblPlants" id="OB01G13840.1">
    <property type="protein sequence ID" value="OB01G13840.1"/>
    <property type="gene ID" value="OB01G13840"/>
</dbReference>
<organism evidence="2">
    <name type="scientific">Oryza brachyantha</name>
    <name type="common">malo sina</name>
    <dbReference type="NCBI Taxonomy" id="4533"/>
    <lineage>
        <taxon>Eukaryota</taxon>
        <taxon>Viridiplantae</taxon>
        <taxon>Streptophyta</taxon>
        <taxon>Embryophyta</taxon>
        <taxon>Tracheophyta</taxon>
        <taxon>Spermatophyta</taxon>
        <taxon>Magnoliopsida</taxon>
        <taxon>Liliopsida</taxon>
        <taxon>Poales</taxon>
        <taxon>Poaceae</taxon>
        <taxon>BOP clade</taxon>
        <taxon>Oryzoideae</taxon>
        <taxon>Oryzeae</taxon>
        <taxon>Oryzinae</taxon>
        <taxon>Oryza</taxon>
    </lineage>
</organism>
<proteinExistence type="predicted"/>
<name>J3KWM8_ORYBR</name>
<reference evidence="2" key="2">
    <citation type="submission" date="2013-04" db="UniProtKB">
        <authorList>
            <consortium name="EnsemblPlants"/>
        </authorList>
    </citation>
    <scope>IDENTIFICATION</scope>
</reference>
<evidence type="ECO:0000313" key="2">
    <source>
        <dbReference type="EnsemblPlants" id="OB01G13840.1"/>
    </source>
</evidence>
<protein>
    <submittedName>
        <fullName evidence="2">Uncharacterized protein</fullName>
    </submittedName>
</protein>
<feature type="region of interest" description="Disordered" evidence="1">
    <location>
        <begin position="34"/>
        <end position="106"/>
    </location>
</feature>